<evidence type="ECO:0000313" key="2">
    <source>
        <dbReference type="Proteomes" id="UP001432180"/>
    </source>
</evidence>
<gene>
    <name evidence="1" type="ORF">Thiowin_04163</name>
</gene>
<reference evidence="1 2" key="1">
    <citation type="journal article" date="2023" name="Microorganisms">
        <title>Thiorhodovibrio frisius and Trv. litoralis spp. nov., Two Novel Members from a Clade of Fastidious Purple Sulfur Bacteria That Exhibit Unique Red-Shifted Light-Harvesting Capabilities.</title>
        <authorList>
            <person name="Methner A."/>
            <person name="Kuzyk S.B."/>
            <person name="Petersen J."/>
            <person name="Bauer S."/>
            <person name="Brinkmann H."/>
            <person name="Sichau K."/>
            <person name="Wanner G."/>
            <person name="Wolf J."/>
            <person name="Neumann-Schaal M."/>
            <person name="Henke P."/>
            <person name="Tank M."/>
            <person name="Sproer C."/>
            <person name="Bunk B."/>
            <person name="Overmann J."/>
        </authorList>
    </citation>
    <scope>NUCLEOTIDE SEQUENCE [LARGE SCALE GENOMIC DNA]</scope>
    <source>
        <strain evidence="1 2">DSM 6702</strain>
    </source>
</reference>
<keyword evidence="2" id="KW-1185">Reference proteome</keyword>
<protein>
    <submittedName>
        <fullName evidence="1">Uncharacterized protein</fullName>
    </submittedName>
</protein>
<name>A0ABZ0SEX2_9GAMM</name>
<dbReference type="Proteomes" id="UP001432180">
    <property type="component" value="Chromosome"/>
</dbReference>
<evidence type="ECO:0000313" key="1">
    <source>
        <dbReference type="EMBL" id="WPL19059.1"/>
    </source>
</evidence>
<organism evidence="1 2">
    <name type="scientific">Thiorhodovibrio winogradskyi</name>
    <dbReference type="NCBI Taxonomy" id="77007"/>
    <lineage>
        <taxon>Bacteria</taxon>
        <taxon>Pseudomonadati</taxon>
        <taxon>Pseudomonadota</taxon>
        <taxon>Gammaproteobacteria</taxon>
        <taxon>Chromatiales</taxon>
        <taxon>Chromatiaceae</taxon>
        <taxon>Thiorhodovibrio</taxon>
    </lineage>
</organism>
<dbReference type="RefSeq" id="WP_328984806.1">
    <property type="nucleotide sequence ID" value="NZ_CP121472.1"/>
</dbReference>
<dbReference type="EMBL" id="CP121472">
    <property type="protein sequence ID" value="WPL19059.1"/>
    <property type="molecule type" value="Genomic_DNA"/>
</dbReference>
<sequence length="442" mass="48781">MPTAWHHLRVPGAPAAFQLRADETQGPPKQRFRRRTILAWDCRDPSQARQENHQDQAQAQDQLALIDKALPHAQFDLMLSEVSATAKPTATAVRPITGRLLWLSALEFVRFMSQPDVRDAFQLDGGRLALALNCDPCTSDRESVQAAKQFHLHLLYWRTRELDAIATPQPLGATTNPRERRQLLDPLSFLGGALIAAALKDVDFSAVGGRLLATDTQAMVRGERPPGCLIELPNWNRLGAPSFEPLMRSIHQRLARLSARIYQAVVGQDGPPPPWHRHRLSPAHQRHVALRALGLPEPVTAALDTLTNALRDLSPATAARLQHASPATRKHCMSLNQPCYGINLYAPQPNTANNPVMASRPVYLLLSAKLFSGIGCAGLLPIGAVPSVRVMRGAGAFNTEDWQTRAAWQQAFAGHLRQALVDQTGLHIAPPRRLRDFTRGWC</sequence>
<proteinExistence type="predicted"/>
<accession>A0ABZ0SEX2</accession>